<evidence type="ECO:0000313" key="1">
    <source>
        <dbReference type="EMBL" id="MBK1669556.1"/>
    </source>
</evidence>
<reference evidence="1 2" key="1">
    <citation type="journal article" date="2020" name="Microorganisms">
        <title>Osmotic Adaptation and Compatible Solute Biosynthesis of Phototrophic Bacteria as Revealed from Genome Analyses.</title>
        <authorList>
            <person name="Imhoff J.F."/>
            <person name="Rahn T."/>
            <person name="Kunzel S."/>
            <person name="Keller A."/>
            <person name="Neulinger S.C."/>
        </authorList>
    </citation>
    <scope>NUCLEOTIDE SEQUENCE [LARGE SCALE GENOMIC DNA]</scope>
    <source>
        <strain evidence="1 2">DSM 9895</strain>
    </source>
</reference>
<dbReference type="EMBL" id="NRRL01000052">
    <property type="protein sequence ID" value="MBK1669556.1"/>
    <property type="molecule type" value="Genomic_DNA"/>
</dbReference>
<accession>A0ABS1DGF8</accession>
<proteinExistence type="predicted"/>
<evidence type="ECO:0008006" key="3">
    <source>
        <dbReference type="Google" id="ProtNLM"/>
    </source>
</evidence>
<evidence type="ECO:0000313" key="2">
    <source>
        <dbReference type="Proteomes" id="UP001296873"/>
    </source>
</evidence>
<organism evidence="1 2">
    <name type="scientific">Rhodovibrio sodomensis</name>
    <dbReference type="NCBI Taxonomy" id="1088"/>
    <lineage>
        <taxon>Bacteria</taxon>
        <taxon>Pseudomonadati</taxon>
        <taxon>Pseudomonadota</taxon>
        <taxon>Alphaproteobacteria</taxon>
        <taxon>Rhodospirillales</taxon>
        <taxon>Rhodovibrionaceae</taxon>
        <taxon>Rhodovibrio</taxon>
    </lineage>
</organism>
<gene>
    <name evidence="1" type="ORF">CKO28_16070</name>
</gene>
<dbReference type="Proteomes" id="UP001296873">
    <property type="component" value="Unassembled WGS sequence"/>
</dbReference>
<dbReference type="RefSeq" id="WP_200341892.1">
    <property type="nucleotide sequence ID" value="NZ_NRRL01000052.1"/>
</dbReference>
<sequence>MSDDGPDPLHPDEIADWVADASEAAEALADALQEEAAQVSGDQAGLAEARAERDTCLALFGEIYEALEATPGWIDALTARETQGFASALDAIRSAARDVERACLAERAAHEVMVSHVRNVLRTGGEMTAYARTGIARRAPDGPISVSLNGRH</sequence>
<comment type="caution">
    <text evidence="1">The sequence shown here is derived from an EMBL/GenBank/DDBJ whole genome shotgun (WGS) entry which is preliminary data.</text>
</comment>
<name>A0ABS1DGF8_9PROT</name>
<protein>
    <recommendedName>
        <fullName evidence="3">Flagellar protein FlgN</fullName>
    </recommendedName>
</protein>
<keyword evidence="2" id="KW-1185">Reference proteome</keyword>